<evidence type="ECO:0000313" key="7">
    <source>
        <dbReference type="Proteomes" id="UP000321261"/>
    </source>
</evidence>
<dbReference type="PANTHER" id="PTHR10696:SF56">
    <property type="entry name" value="TAUD_TFDA-LIKE DOMAIN-CONTAINING PROTEIN"/>
    <property type="match status" value="1"/>
</dbReference>
<evidence type="ECO:0000313" key="6">
    <source>
        <dbReference type="EMBL" id="TWF74181.1"/>
    </source>
</evidence>
<keyword evidence="7" id="KW-1185">Reference proteome</keyword>
<comment type="cofactor">
    <cofactor evidence="1">
        <name>Fe(2+)</name>
        <dbReference type="ChEBI" id="CHEBI:29033"/>
    </cofactor>
</comment>
<keyword evidence="6" id="KW-0223">Dioxygenase</keyword>
<proteinExistence type="predicted"/>
<dbReference type="InterPro" id="IPR042098">
    <property type="entry name" value="TauD-like_sf"/>
</dbReference>
<dbReference type="RefSeq" id="WP_147253593.1">
    <property type="nucleotide sequence ID" value="NZ_VIWU01000001.1"/>
</dbReference>
<keyword evidence="3" id="KW-0408">Iron</keyword>
<evidence type="ECO:0000259" key="5">
    <source>
        <dbReference type="Pfam" id="PF02668"/>
    </source>
</evidence>
<keyword evidence="2" id="KW-0560">Oxidoreductase</keyword>
<dbReference type="InterPro" id="IPR003819">
    <property type="entry name" value="TauD/TfdA-like"/>
</dbReference>
<protein>
    <submittedName>
        <fullName evidence="6">Alpha-ketoglutarate-dependent taurine dioxygenase</fullName>
    </submittedName>
</protein>
<dbReference type="Proteomes" id="UP000321261">
    <property type="component" value="Unassembled WGS sequence"/>
</dbReference>
<keyword evidence="4" id="KW-0045">Antibiotic biosynthesis</keyword>
<reference evidence="6 7" key="1">
    <citation type="submission" date="2019-06" db="EMBL/GenBank/DDBJ databases">
        <title>Sequencing the genomes of 1000 actinobacteria strains.</title>
        <authorList>
            <person name="Klenk H.-P."/>
        </authorList>
    </citation>
    <scope>NUCLEOTIDE SEQUENCE [LARGE SCALE GENOMIC DNA]</scope>
    <source>
        <strain evidence="6 7">DSM 45671</strain>
    </source>
</reference>
<dbReference type="Gene3D" id="3.60.130.10">
    <property type="entry name" value="Clavaminate synthase-like"/>
    <property type="match status" value="1"/>
</dbReference>
<dbReference type="OrthoDB" id="9769888at2"/>
<feature type="domain" description="TauD/TfdA-like" evidence="5">
    <location>
        <begin position="26"/>
        <end position="315"/>
    </location>
</feature>
<organism evidence="6 7">
    <name type="scientific">Pseudonocardia hierapolitana</name>
    <dbReference type="NCBI Taxonomy" id="1128676"/>
    <lineage>
        <taxon>Bacteria</taxon>
        <taxon>Bacillati</taxon>
        <taxon>Actinomycetota</taxon>
        <taxon>Actinomycetes</taxon>
        <taxon>Pseudonocardiales</taxon>
        <taxon>Pseudonocardiaceae</taxon>
        <taxon>Pseudonocardia</taxon>
    </lineage>
</organism>
<name>A0A561SH38_9PSEU</name>
<evidence type="ECO:0000256" key="2">
    <source>
        <dbReference type="ARBA" id="ARBA00023002"/>
    </source>
</evidence>
<dbReference type="InterPro" id="IPR050411">
    <property type="entry name" value="AlphaKG_dependent_hydroxylases"/>
</dbReference>
<dbReference type="AlphaFoldDB" id="A0A561SH38"/>
<gene>
    <name evidence="6" type="ORF">FHX44_1160</name>
</gene>
<dbReference type="SUPFAM" id="SSF51197">
    <property type="entry name" value="Clavaminate synthase-like"/>
    <property type="match status" value="1"/>
</dbReference>
<dbReference type="GO" id="GO:0017000">
    <property type="term" value="P:antibiotic biosynthetic process"/>
    <property type="evidence" value="ECO:0007669"/>
    <property type="project" value="UniProtKB-KW"/>
</dbReference>
<evidence type="ECO:0000256" key="1">
    <source>
        <dbReference type="ARBA" id="ARBA00001954"/>
    </source>
</evidence>
<comment type="caution">
    <text evidence="6">The sequence shown here is derived from an EMBL/GenBank/DDBJ whole genome shotgun (WGS) entry which is preliminary data.</text>
</comment>
<dbReference type="EMBL" id="VIWU01000001">
    <property type="protein sequence ID" value="TWF74181.1"/>
    <property type="molecule type" value="Genomic_DNA"/>
</dbReference>
<dbReference type="Pfam" id="PF02668">
    <property type="entry name" value="TauD"/>
    <property type="match status" value="1"/>
</dbReference>
<evidence type="ECO:0000256" key="4">
    <source>
        <dbReference type="ARBA" id="ARBA00023194"/>
    </source>
</evidence>
<dbReference type="PANTHER" id="PTHR10696">
    <property type="entry name" value="GAMMA-BUTYROBETAINE HYDROXYLASE-RELATED"/>
    <property type="match status" value="1"/>
</dbReference>
<evidence type="ECO:0000256" key="3">
    <source>
        <dbReference type="ARBA" id="ARBA00023004"/>
    </source>
</evidence>
<sequence>MSSSSSLLLDVDLQPGRLPMLRVDATGDGPSWAAVHRDALRAVVAEHGAVLVRGLGLRDAAEVAAVFRGLATAGLMIEREAFAERQTYAEGVYSSSKWPPNQPMCMHHELSYRLEFPGLMLFACLSAPTKGGATGVADSTAVLDALPGDLVERLEREGWMLVRNYNEAIGASVAEAFGTEERGAVESYCRANAIEFEWRPDGGLRTWQRRSAVVRHPLTDVRCWFNQIAFLNEWTIDPEVREFLVDTYGAEGLPFTTRFGGGDPIGEDIVELLNEVYGAKTMREPWQAGDLMLVDNIRSAHSREPFTGPRQVLVGMADPVRLADCSPTVEVKAG</sequence>
<accession>A0A561SH38</accession>
<dbReference type="GO" id="GO:0051213">
    <property type="term" value="F:dioxygenase activity"/>
    <property type="evidence" value="ECO:0007669"/>
    <property type="project" value="UniProtKB-KW"/>
</dbReference>